<comment type="caution">
    <text evidence="1">The sequence shown here is derived from an EMBL/GenBank/DDBJ whole genome shotgun (WGS) entry which is preliminary data.</text>
</comment>
<keyword evidence="2" id="KW-1185">Reference proteome</keyword>
<proteinExistence type="predicted"/>
<dbReference type="RefSeq" id="WP_211328844.1">
    <property type="nucleotide sequence ID" value="NZ_QTTT01000001.1"/>
</dbReference>
<dbReference type="Proteomes" id="UP000256661">
    <property type="component" value="Unassembled WGS sequence"/>
</dbReference>
<organism evidence="1 2">
    <name type="scientific">Thermomonospora umbrina</name>
    <dbReference type="NCBI Taxonomy" id="111806"/>
    <lineage>
        <taxon>Bacteria</taxon>
        <taxon>Bacillati</taxon>
        <taxon>Actinomycetota</taxon>
        <taxon>Actinomycetes</taxon>
        <taxon>Streptosporangiales</taxon>
        <taxon>Thermomonosporaceae</taxon>
        <taxon>Thermomonospora</taxon>
    </lineage>
</organism>
<evidence type="ECO:0000313" key="2">
    <source>
        <dbReference type="Proteomes" id="UP000256661"/>
    </source>
</evidence>
<evidence type="ECO:0000313" key="1">
    <source>
        <dbReference type="EMBL" id="REF00525.1"/>
    </source>
</evidence>
<accession>A0A3D9T773</accession>
<dbReference type="SUPFAM" id="SSF88697">
    <property type="entry name" value="PUA domain-like"/>
    <property type="match status" value="1"/>
</dbReference>
<protein>
    <submittedName>
        <fullName evidence="1">Putative transcriptional regulator</fullName>
    </submittedName>
</protein>
<reference evidence="1 2" key="1">
    <citation type="submission" date="2018-08" db="EMBL/GenBank/DDBJ databases">
        <title>Sequencing the genomes of 1000 actinobacteria strains.</title>
        <authorList>
            <person name="Klenk H.-P."/>
        </authorList>
    </citation>
    <scope>NUCLEOTIDE SEQUENCE [LARGE SCALE GENOMIC DNA]</scope>
    <source>
        <strain evidence="1 2">DSM 43927</strain>
    </source>
</reference>
<gene>
    <name evidence="1" type="ORF">DFJ69_6070</name>
</gene>
<dbReference type="EMBL" id="QTTT01000001">
    <property type="protein sequence ID" value="REF00525.1"/>
    <property type="molecule type" value="Genomic_DNA"/>
</dbReference>
<name>A0A3D9T773_9ACTN</name>
<dbReference type="InterPro" id="IPR015947">
    <property type="entry name" value="PUA-like_sf"/>
</dbReference>
<dbReference type="AlphaFoldDB" id="A0A3D9T773"/>
<sequence length="174" mass="19343">MRSRGDAGGSVQEGLFAGVGPSPEPVLMALHGEYYELIWRREKVHEFRKRFLKGTPVRWFVYLNAPVSRLAAVIDLGPALVDVPEQIAEIAEQTRAGNGAGVLDYVRDLEEAFAIPILAIREYPGLSIADLRAELGTFHPPQGYLRLNNHPELLALAEKMAADPPIREMTVHHR</sequence>